<dbReference type="AlphaFoldDB" id="A0A5D4SRK4"/>
<dbReference type="RefSeq" id="WP_148989582.1">
    <property type="nucleotide sequence ID" value="NZ_VTEV01000008.1"/>
</dbReference>
<dbReference type="Proteomes" id="UP000322524">
    <property type="component" value="Unassembled WGS sequence"/>
</dbReference>
<reference evidence="1 2" key="1">
    <citation type="submission" date="2019-08" db="EMBL/GenBank/DDBJ databases">
        <title>Bacillus genomes from the desert of Cuatro Cienegas, Coahuila.</title>
        <authorList>
            <person name="Olmedo-Alvarez G."/>
        </authorList>
    </citation>
    <scope>NUCLEOTIDE SEQUENCE [LARGE SCALE GENOMIC DNA]</scope>
    <source>
        <strain evidence="1 2">CH28_1T</strain>
    </source>
</reference>
<protein>
    <submittedName>
        <fullName evidence="1">Uncharacterized protein</fullName>
    </submittedName>
</protein>
<proteinExistence type="predicted"/>
<gene>
    <name evidence="1" type="ORF">FZC76_18105</name>
</gene>
<organism evidence="1 2">
    <name type="scientific">Sutcliffiella horikoshii</name>
    <dbReference type="NCBI Taxonomy" id="79883"/>
    <lineage>
        <taxon>Bacteria</taxon>
        <taxon>Bacillati</taxon>
        <taxon>Bacillota</taxon>
        <taxon>Bacilli</taxon>
        <taxon>Bacillales</taxon>
        <taxon>Bacillaceae</taxon>
        <taxon>Sutcliffiella</taxon>
    </lineage>
</organism>
<evidence type="ECO:0000313" key="2">
    <source>
        <dbReference type="Proteomes" id="UP000322524"/>
    </source>
</evidence>
<accession>A0A5D4SRK4</accession>
<dbReference type="EMBL" id="VTEV01000008">
    <property type="protein sequence ID" value="TYS64476.1"/>
    <property type="molecule type" value="Genomic_DNA"/>
</dbReference>
<evidence type="ECO:0000313" key="1">
    <source>
        <dbReference type="EMBL" id="TYS64476.1"/>
    </source>
</evidence>
<comment type="caution">
    <text evidence="1">The sequence shown here is derived from an EMBL/GenBank/DDBJ whole genome shotgun (WGS) entry which is preliminary data.</text>
</comment>
<sequence length="64" mass="7431">MTVINNKYLKDLKAAVEEYGEWNEVIGYLKANDLDPETTKRWIDCILEIQVILDDIKTKKNTSS</sequence>
<name>A0A5D4SRK4_9BACI</name>